<keyword evidence="3" id="KW-1185">Reference proteome</keyword>
<dbReference type="Pfam" id="PF00753">
    <property type="entry name" value="Lactamase_B"/>
    <property type="match status" value="1"/>
</dbReference>
<proteinExistence type="predicted"/>
<dbReference type="AlphaFoldDB" id="A0AAJ6HRY6"/>
<reference evidence="2 3" key="1">
    <citation type="submission" date="2023-07" db="EMBL/GenBank/DDBJ databases">
        <title>Micromonospora profundi TRM 95458 converts glycerol to a new osmotic compound.</title>
        <authorList>
            <person name="Lu D."/>
        </authorList>
    </citation>
    <scope>NUCLEOTIDE SEQUENCE [LARGE SCALE GENOMIC DNA]</scope>
    <source>
        <strain evidence="2 3">TRM95458</strain>
    </source>
</reference>
<dbReference type="PANTHER" id="PTHR42951">
    <property type="entry name" value="METALLO-BETA-LACTAMASE DOMAIN-CONTAINING"/>
    <property type="match status" value="1"/>
</dbReference>
<dbReference type="InterPro" id="IPR050855">
    <property type="entry name" value="NDM-1-like"/>
</dbReference>
<feature type="domain" description="Metallo-beta-lactamase" evidence="1">
    <location>
        <begin position="28"/>
        <end position="215"/>
    </location>
</feature>
<dbReference type="SUPFAM" id="SSF56281">
    <property type="entry name" value="Metallo-hydrolase/oxidoreductase"/>
    <property type="match status" value="1"/>
</dbReference>
<accession>A0AAJ6HRY6</accession>
<gene>
    <name evidence="2" type="ORF">Q3V37_19020</name>
</gene>
<name>A0AAJ6HRY6_9ACTN</name>
<dbReference type="PANTHER" id="PTHR42951:SF14">
    <property type="entry name" value="METALLO-BETA-LACTAMASE SUPERFAMILY PROTEIN"/>
    <property type="match status" value="1"/>
</dbReference>
<sequence>MEYAVHHVRRPGLTRDLPYGPQDLLWVSNAATLVLGASDAVLIDTYVTVEQNQQLIDWIRSFDRRLTHVYVTHGHGDHFFGLSQITEAFPGVRAVATEATAAAAEVQAGTDMVGSFWERLFPGQIPARLTTPQPLADDHLELDGQRLEIVETGFTDTPGSTVVWVPELRLIAAGDVAYNDTHPYQSESTAATRREWAATLDRLRDLDPAAVVAGHGNPDLPDDPGILAETAAYLREFDALDARTATAEELYAAMLDRYPRRLNPGSLWGAAKRAKQPS</sequence>
<dbReference type="InterPro" id="IPR036866">
    <property type="entry name" value="RibonucZ/Hydroxyglut_hydro"/>
</dbReference>
<dbReference type="SMART" id="SM00849">
    <property type="entry name" value="Lactamase_B"/>
    <property type="match status" value="1"/>
</dbReference>
<dbReference type="InterPro" id="IPR001279">
    <property type="entry name" value="Metallo-B-lactamas"/>
</dbReference>
<protein>
    <submittedName>
        <fullName evidence="2">MBL fold metallo-hydrolase</fullName>
    </submittedName>
</protein>
<organism evidence="2 3">
    <name type="scientific">Micromonospora profundi</name>
    <dbReference type="NCBI Taxonomy" id="1420889"/>
    <lineage>
        <taxon>Bacteria</taxon>
        <taxon>Bacillati</taxon>
        <taxon>Actinomycetota</taxon>
        <taxon>Actinomycetes</taxon>
        <taxon>Micromonosporales</taxon>
        <taxon>Micromonosporaceae</taxon>
        <taxon>Micromonospora</taxon>
    </lineage>
</organism>
<evidence type="ECO:0000313" key="2">
    <source>
        <dbReference type="EMBL" id="WLS43493.1"/>
    </source>
</evidence>
<dbReference type="RefSeq" id="WP_082377510.1">
    <property type="nucleotide sequence ID" value="NZ_CP130472.1"/>
</dbReference>
<dbReference type="KEGG" id="mprn:Q3V37_19020"/>
<dbReference type="Proteomes" id="UP001235874">
    <property type="component" value="Chromosome"/>
</dbReference>
<dbReference type="CDD" id="cd07739">
    <property type="entry name" value="metallo-hydrolase-like_MBL-fold"/>
    <property type="match status" value="1"/>
</dbReference>
<evidence type="ECO:0000313" key="3">
    <source>
        <dbReference type="Proteomes" id="UP001235874"/>
    </source>
</evidence>
<dbReference type="Gene3D" id="3.60.15.10">
    <property type="entry name" value="Ribonuclease Z/Hydroxyacylglutathione hydrolase-like"/>
    <property type="match status" value="1"/>
</dbReference>
<evidence type="ECO:0000259" key="1">
    <source>
        <dbReference type="SMART" id="SM00849"/>
    </source>
</evidence>
<dbReference type="EMBL" id="CP130472">
    <property type="protein sequence ID" value="WLS43493.1"/>
    <property type="molecule type" value="Genomic_DNA"/>
</dbReference>